<accession>A0A9W6SNZ5</accession>
<name>A0A9W6SNZ5_9ACTN</name>
<dbReference type="AlphaFoldDB" id="A0A9W6SNZ5"/>
<dbReference type="RefSeq" id="WP_285665531.1">
    <property type="nucleotide sequence ID" value="NZ_BSTX01000004.1"/>
</dbReference>
<dbReference type="Proteomes" id="UP001165079">
    <property type="component" value="Unassembled WGS sequence"/>
</dbReference>
<reference evidence="1" key="1">
    <citation type="submission" date="2023-03" db="EMBL/GenBank/DDBJ databases">
        <title>Actinorhabdospora filicis NBRC 111898.</title>
        <authorList>
            <person name="Ichikawa N."/>
            <person name="Sato H."/>
            <person name="Tonouchi N."/>
        </authorList>
    </citation>
    <scope>NUCLEOTIDE SEQUENCE</scope>
    <source>
        <strain evidence="1">NBRC 111898</strain>
    </source>
</reference>
<dbReference type="EMBL" id="BSTX01000004">
    <property type="protein sequence ID" value="GLZ80369.1"/>
    <property type="molecule type" value="Genomic_DNA"/>
</dbReference>
<protein>
    <submittedName>
        <fullName evidence="1">Uncharacterized protein</fullName>
    </submittedName>
</protein>
<evidence type="ECO:0000313" key="2">
    <source>
        <dbReference type="Proteomes" id="UP001165079"/>
    </source>
</evidence>
<sequence length="123" mass="13281">MAPKPIRRESADAVKIPANRWHRVEWGGDAVNGPALYHALFAATLQDVTPGSQIQIRTFHTADGGKSDRTTVERIATDGATFIDMSAAEELPEGAALGFELLVVDAAHSTVTLERVALTGYHW</sequence>
<keyword evidence="2" id="KW-1185">Reference proteome</keyword>
<comment type="caution">
    <text evidence="1">The sequence shown here is derived from an EMBL/GenBank/DDBJ whole genome shotgun (WGS) entry which is preliminary data.</text>
</comment>
<gene>
    <name evidence="1" type="ORF">Afil01_51760</name>
</gene>
<organism evidence="1 2">
    <name type="scientific">Actinorhabdospora filicis</name>
    <dbReference type="NCBI Taxonomy" id="1785913"/>
    <lineage>
        <taxon>Bacteria</taxon>
        <taxon>Bacillati</taxon>
        <taxon>Actinomycetota</taxon>
        <taxon>Actinomycetes</taxon>
        <taxon>Micromonosporales</taxon>
        <taxon>Micromonosporaceae</taxon>
        <taxon>Actinorhabdospora</taxon>
    </lineage>
</organism>
<evidence type="ECO:0000313" key="1">
    <source>
        <dbReference type="EMBL" id="GLZ80369.1"/>
    </source>
</evidence>
<proteinExistence type="predicted"/>